<evidence type="ECO:0000313" key="3">
    <source>
        <dbReference type="EMBL" id="TRB34106.1"/>
    </source>
</evidence>
<sequence length="67" mass="7964">MKIQFPISYQEFRENYFEKKPLLMKGAISQKDLLSWKSINEILPRCDLISEDAIKVMHKGKRAHKKD</sequence>
<name>A0A248ZY81_MANHA</name>
<dbReference type="STRING" id="75985.WC39_04630"/>
<keyword evidence="8" id="KW-1185">Reference proteome</keyword>
<dbReference type="EMBL" id="VAJB01000038">
    <property type="protein sequence ID" value="TRB72403.1"/>
    <property type="molecule type" value="Genomic_DNA"/>
</dbReference>
<evidence type="ECO:0000313" key="2">
    <source>
        <dbReference type="EMBL" id="STY67357.1"/>
    </source>
</evidence>
<dbReference type="GeneID" id="67368540"/>
<dbReference type="Proteomes" id="UP000254031">
    <property type="component" value="Unassembled WGS sequence"/>
</dbReference>
<protein>
    <submittedName>
        <fullName evidence="4">Uncharacterized protein</fullName>
    </submittedName>
</protein>
<evidence type="ECO:0000313" key="4">
    <source>
        <dbReference type="EMBL" id="TRB72403.1"/>
    </source>
</evidence>
<dbReference type="KEGG" id="mhaq:WC39_04630"/>
<dbReference type="Gene3D" id="2.60.120.650">
    <property type="entry name" value="Cupin"/>
    <property type="match status" value="1"/>
</dbReference>
<dbReference type="KEGG" id="mhay:VK67_04630"/>
<dbReference type="Proteomes" id="UP000315164">
    <property type="component" value="Unassembled WGS sequence"/>
</dbReference>
<dbReference type="Proteomes" id="UP000318394">
    <property type="component" value="Unassembled WGS sequence"/>
</dbReference>
<dbReference type="RefSeq" id="WP_006249206.1">
    <property type="nucleotide sequence ID" value="NZ_CP011098.1"/>
</dbReference>
<dbReference type="SUPFAM" id="SSF51197">
    <property type="entry name" value="Clavaminate synthase-like"/>
    <property type="match status" value="1"/>
</dbReference>
<reference evidence="5 6" key="1">
    <citation type="submission" date="2018-06" db="EMBL/GenBank/DDBJ databases">
        <authorList>
            <consortium name="Pathogen Informatics"/>
            <person name="Doyle S."/>
        </authorList>
    </citation>
    <scope>NUCLEOTIDE SEQUENCE [LARGE SCALE GENOMIC DNA]</scope>
    <source>
        <strain evidence="1 6">NCTC10638</strain>
        <strain evidence="2 5">NCTC9380</strain>
    </source>
</reference>
<evidence type="ECO:0000313" key="7">
    <source>
        <dbReference type="Proteomes" id="UP000315164"/>
    </source>
</evidence>
<evidence type="ECO:0000313" key="1">
    <source>
        <dbReference type="EMBL" id="STY64374.1"/>
    </source>
</evidence>
<gene>
    <name evidence="4" type="ORF">FEA53_12285</name>
    <name evidence="3" type="ORF">FEB89_13065</name>
    <name evidence="1" type="ORF">NCTC10638_03553</name>
    <name evidence="2" type="ORF">NCTC9380_02712</name>
</gene>
<organism evidence="4 7">
    <name type="scientific">Mannheimia haemolytica</name>
    <name type="common">Pasteurella haemolytica</name>
    <dbReference type="NCBI Taxonomy" id="75985"/>
    <lineage>
        <taxon>Bacteria</taxon>
        <taxon>Pseudomonadati</taxon>
        <taxon>Pseudomonadota</taxon>
        <taxon>Gammaproteobacteria</taxon>
        <taxon>Pasteurellales</taxon>
        <taxon>Pasteurellaceae</taxon>
        <taxon>Mannheimia</taxon>
    </lineage>
</organism>
<accession>A0A248ZY81</accession>
<dbReference type="EMBL" id="UGPL01000006">
    <property type="protein sequence ID" value="STY67357.1"/>
    <property type="molecule type" value="Genomic_DNA"/>
</dbReference>
<reference evidence="7 8" key="2">
    <citation type="journal article" date="2019" name="Vet. Microbiol.">
        <title>Genetic characterization of susceptible and multi-drug resistant Mannheimia haemolytica isolated from high-risk stocker calves prior to and after antimicrobial metaphylaxis.</title>
        <authorList>
            <person name="Snyder E.R."/>
            <person name="Alvarez-Narvaez S."/>
            <person name="Credille B.C."/>
        </authorList>
    </citation>
    <scope>NUCLEOTIDE SEQUENCE [LARGE SCALE GENOMIC DNA]</scope>
    <source>
        <strain evidence="4 7">UGA-R5-128-1</strain>
        <strain evidence="3 8">UGA-R7-163-1</strain>
    </source>
</reference>
<dbReference type="EMBL" id="VAJI01000051">
    <property type="protein sequence ID" value="TRB34106.1"/>
    <property type="molecule type" value="Genomic_DNA"/>
</dbReference>
<dbReference type="EMBL" id="UGPN01000002">
    <property type="protein sequence ID" value="STY64374.1"/>
    <property type="molecule type" value="Genomic_DNA"/>
</dbReference>
<dbReference type="Proteomes" id="UP000254802">
    <property type="component" value="Unassembled WGS sequence"/>
</dbReference>
<evidence type="ECO:0000313" key="8">
    <source>
        <dbReference type="Proteomes" id="UP000318394"/>
    </source>
</evidence>
<evidence type="ECO:0000313" key="6">
    <source>
        <dbReference type="Proteomes" id="UP000254802"/>
    </source>
</evidence>
<proteinExistence type="predicted"/>
<dbReference type="AlphaFoldDB" id="A0A248ZY81"/>
<evidence type="ECO:0000313" key="5">
    <source>
        <dbReference type="Proteomes" id="UP000254031"/>
    </source>
</evidence>